<dbReference type="InterPro" id="IPR023347">
    <property type="entry name" value="Lysozyme_dom_sf"/>
</dbReference>
<keyword evidence="4 7" id="KW-0378">Hydrolase</keyword>
<comment type="similarity">
    <text evidence="7">Belongs to the glycosyl hydrolase 24 family.</text>
</comment>
<protein>
    <recommendedName>
        <fullName evidence="7">Lysozyme</fullName>
        <ecNumber evidence="7">3.2.1.17</ecNumber>
    </recommendedName>
</protein>
<dbReference type="GO" id="GO:0009253">
    <property type="term" value="P:peptidoglycan catabolic process"/>
    <property type="evidence" value="ECO:0007669"/>
    <property type="project" value="InterPro"/>
</dbReference>
<keyword evidence="2 7" id="KW-0929">Antimicrobial</keyword>
<dbReference type="EMBL" id="CP159289">
    <property type="protein sequence ID" value="XCH24867.1"/>
    <property type="molecule type" value="Genomic_DNA"/>
</dbReference>
<sequence length="156" mass="17035">MQISSQALEILKNREELRLTAYQDSAGVWTIGYGCTTYENGAKVKAGDKITEAKAVQLLGYHVGKAVATVNGAVTATLNQGQFDALVSFTYNVGGPAFQGSTLRELVNKDPSDLIVIQTEFRRWVYVTVNGKKVKSAGLVNRREEEIAMYRGGKKS</sequence>
<evidence type="ECO:0000256" key="6">
    <source>
        <dbReference type="ARBA" id="ARBA00023295"/>
    </source>
</evidence>
<dbReference type="InterPro" id="IPR034690">
    <property type="entry name" value="Endolysin_T4_type"/>
</dbReference>
<reference evidence="8" key="1">
    <citation type="submission" date="2024-06" db="EMBL/GenBank/DDBJ databases">
        <title>Sequencing and assembly of the genome of Dyadobacter sp. strain 676, a symbiont of Cyamopsis tetragonoloba.</title>
        <authorList>
            <person name="Guro P."/>
            <person name="Sazanova A."/>
            <person name="Kuznetsova I."/>
            <person name="Belimov A."/>
            <person name="Safronova V."/>
        </authorList>
    </citation>
    <scope>NUCLEOTIDE SEQUENCE</scope>
    <source>
        <strain evidence="8">676</strain>
    </source>
</reference>
<dbReference type="GO" id="GO:0042742">
    <property type="term" value="P:defense response to bacterium"/>
    <property type="evidence" value="ECO:0007669"/>
    <property type="project" value="UniProtKB-KW"/>
</dbReference>
<evidence type="ECO:0000256" key="4">
    <source>
        <dbReference type="ARBA" id="ARBA00022801"/>
    </source>
</evidence>
<dbReference type="SUPFAM" id="SSF53955">
    <property type="entry name" value="Lysozyme-like"/>
    <property type="match status" value="1"/>
</dbReference>
<evidence type="ECO:0000256" key="7">
    <source>
        <dbReference type="RuleBase" id="RU003788"/>
    </source>
</evidence>
<evidence type="ECO:0000256" key="5">
    <source>
        <dbReference type="ARBA" id="ARBA00023200"/>
    </source>
</evidence>
<evidence type="ECO:0000256" key="3">
    <source>
        <dbReference type="ARBA" id="ARBA00022638"/>
    </source>
</evidence>
<dbReference type="GO" id="GO:0016998">
    <property type="term" value="P:cell wall macromolecule catabolic process"/>
    <property type="evidence" value="ECO:0007669"/>
    <property type="project" value="InterPro"/>
</dbReference>
<organism evidence="8">
    <name type="scientific">Dyadobacter sp. 676</name>
    <dbReference type="NCBI Taxonomy" id="3088362"/>
    <lineage>
        <taxon>Bacteria</taxon>
        <taxon>Pseudomonadati</taxon>
        <taxon>Bacteroidota</taxon>
        <taxon>Cytophagia</taxon>
        <taxon>Cytophagales</taxon>
        <taxon>Spirosomataceae</taxon>
        <taxon>Dyadobacter</taxon>
    </lineage>
</organism>
<keyword evidence="5" id="KW-1035">Host cytoplasm</keyword>
<dbReference type="InterPro" id="IPR051018">
    <property type="entry name" value="Bacteriophage_GH24"/>
</dbReference>
<dbReference type="InterPro" id="IPR023346">
    <property type="entry name" value="Lysozyme-like_dom_sf"/>
</dbReference>
<keyword evidence="3 7" id="KW-0081">Bacteriolytic enzyme</keyword>
<dbReference type="GO" id="GO:0003796">
    <property type="term" value="F:lysozyme activity"/>
    <property type="evidence" value="ECO:0007669"/>
    <property type="project" value="UniProtKB-EC"/>
</dbReference>
<evidence type="ECO:0000313" key="8">
    <source>
        <dbReference type="EMBL" id="XCH24867.1"/>
    </source>
</evidence>
<dbReference type="PANTHER" id="PTHR38107:SF3">
    <property type="entry name" value="LYSOZYME RRRD-RELATED"/>
    <property type="match status" value="1"/>
</dbReference>
<dbReference type="EC" id="3.2.1.17" evidence="7"/>
<dbReference type="InterPro" id="IPR033907">
    <property type="entry name" value="Endolysin_autolysin"/>
</dbReference>
<accession>A0AAU8FJT4</accession>
<dbReference type="Pfam" id="PF00959">
    <property type="entry name" value="Phage_lysozyme"/>
    <property type="match status" value="1"/>
</dbReference>
<dbReference type="InterPro" id="IPR002196">
    <property type="entry name" value="Glyco_hydro_24"/>
</dbReference>
<evidence type="ECO:0000256" key="2">
    <source>
        <dbReference type="ARBA" id="ARBA00022529"/>
    </source>
</evidence>
<dbReference type="RefSeq" id="WP_353720174.1">
    <property type="nucleotide sequence ID" value="NZ_CP159289.1"/>
</dbReference>
<dbReference type="HAMAP" id="MF_04110">
    <property type="entry name" value="ENDOLYSIN_T4"/>
    <property type="match status" value="1"/>
</dbReference>
<name>A0AAU8FJT4_9BACT</name>
<evidence type="ECO:0000256" key="1">
    <source>
        <dbReference type="ARBA" id="ARBA00000632"/>
    </source>
</evidence>
<dbReference type="AlphaFoldDB" id="A0AAU8FJT4"/>
<dbReference type="GO" id="GO:0031640">
    <property type="term" value="P:killing of cells of another organism"/>
    <property type="evidence" value="ECO:0007669"/>
    <property type="project" value="UniProtKB-KW"/>
</dbReference>
<gene>
    <name evidence="8" type="ORF">ABV298_00090</name>
</gene>
<dbReference type="Gene3D" id="1.10.530.40">
    <property type="match status" value="1"/>
</dbReference>
<comment type="catalytic activity">
    <reaction evidence="1 7">
        <text>Hydrolysis of (1-&gt;4)-beta-linkages between N-acetylmuramic acid and N-acetyl-D-glucosamine residues in a peptidoglycan and between N-acetyl-D-glucosamine residues in chitodextrins.</text>
        <dbReference type="EC" id="3.2.1.17"/>
    </reaction>
</comment>
<dbReference type="PANTHER" id="PTHR38107">
    <property type="match status" value="1"/>
</dbReference>
<dbReference type="CDD" id="cd00737">
    <property type="entry name" value="lyz_endolysin_autolysin"/>
    <property type="match status" value="1"/>
</dbReference>
<keyword evidence="6 7" id="KW-0326">Glycosidase</keyword>
<proteinExistence type="inferred from homology"/>